<dbReference type="Pfam" id="PF02926">
    <property type="entry name" value="THUMP"/>
    <property type="match status" value="1"/>
</dbReference>
<dbReference type="GO" id="GO:0002937">
    <property type="term" value="P:tRNA 4-thiouridine biosynthesis"/>
    <property type="evidence" value="ECO:0007669"/>
    <property type="project" value="TreeGrafter"/>
</dbReference>
<dbReference type="GO" id="GO:0004810">
    <property type="term" value="F:CCA tRNA nucleotidyltransferase activity"/>
    <property type="evidence" value="ECO:0007669"/>
    <property type="project" value="InterPro"/>
</dbReference>
<accession>A0A4P6MDI3</accession>
<gene>
    <name evidence="18 20" type="primary">thiI</name>
    <name evidence="20" type="ORF">EXT02_02400</name>
</gene>
<dbReference type="GO" id="GO:0052837">
    <property type="term" value="P:thiazole biosynthetic process"/>
    <property type="evidence" value="ECO:0007669"/>
    <property type="project" value="TreeGrafter"/>
</dbReference>
<dbReference type="InterPro" id="IPR054173">
    <property type="entry name" value="ThiI_fer"/>
</dbReference>
<feature type="binding site" evidence="18">
    <location>
        <position position="307"/>
    </location>
    <ligand>
        <name>ATP</name>
        <dbReference type="ChEBI" id="CHEBI:30616"/>
    </ligand>
</feature>
<evidence type="ECO:0000256" key="11">
    <source>
        <dbReference type="ARBA" id="ARBA00058382"/>
    </source>
</evidence>
<evidence type="ECO:0000256" key="18">
    <source>
        <dbReference type="HAMAP-Rule" id="MF_00021"/>
    </source>
</evidence>
<evidence type="ECO:0000256" key="9">
    <source>
        <dbReference type="ARBA" id="ARBA00050570"/>
    </source>
</evidence>
<dbReference type="NCBIfam" id="TIGR00342">
    <property type="entry name" value="tRNA uracil 4-sulfurtransferase ThiI"/>
    <property type="match status" value="1"/>
</dbReference>
<feature type="binding site" evidence="18">
    <location>
        <position position="298"/>
    </location>
    <ligand>
        <name>ATP</name>
        <dbReference type="ChEBI" id="CHEBI:30616"/>
    </ligand>
</feature>
<evidence type="ECO:0000256" key="10">
    <source>
        <dbReference type="ARBA" id="ARBA00052330"/>
    </source>
</evidence>
<evidence type="ECO:0000256" key="6">
    <source>
        <dbReference type="ARBA" id="ARBA00022840"/>
    </source>
</evidence>
<keyword evidence="7 18" id="KW-0694">RNA-binding</keyword>
<reference evidence="20 21" key="1">
    <citation type="submission" date="2019-02" db="EMBL/GenBank/DDBJ databases">
        <title>Draft Genome Sequence of Maize Bushy Stunt-like Phytoplasma group 16SrI-B (Aster yellows) in South Africa.</title>
        <authorList>
            <person name="Coetzee B."/>
            <person name="Douglas-Smit N."/>
            <person name="Maree H.J."/>
            <person name="Burger J.T."/>
            <person name="Kruger K."/>
            <person name="Pietersen G."/>
        </authorList>
    </citation>
    <scope>NUCLEOTIDE SEQUENCE [LARGE SCALE GENOMIC DNA]</scope>
    <source>
        <strain evidence="20 21">De Villa</strain>
    </source>
</reference>
<keyword evidence="5 18" id="KW-0547">Nucleotide-binding</keyword>
<keyword evidence="8 18" id="KW-0784">Thiamine biosynthesis</keyword>
<keyword evidence="3 18" id="KW-0820">tRNA-binding</keyword>
<evidence type="ECO:0000313" key="21">
    <source>
        <dbReference type="Proteomes" id="UP000289726"/>
    </source>
</evidence>
<dbReference type="SMART" id="SM00981">
    <property type="entry name" value="THUMP"/>
    <property type="match status" value="1"/>
</dbReference>
<dbReference type="EMBL" id="CP035949">
    <property type="protein sequence ID" value="QBF24018.1"/>
    <property type="molecule type" value="Genomic_DNA"/>
</dbReference>
<feature type="binding site" evidence="18">
    <location>
        <begin position="217"/>
        <end position="218"/>
    </location>
    <ligand>
        <name>ATP</name>
        <dbReference type="ChEBI" id="CHEBI:30616"/>
    </ligand>
</feature>
<dbReference type="EC" id="2.8.1.4" evidence="13 18"/>
<evidence type="ECO:0000256" key="12">
    <source>
        <dbReference type="ARBA" id="ARBA00061472"/>
    </source>
</evidence>
<dbReference type="PANTHER" id="PTHR43209">
    <property type="entry name" value="TRNA SULFURTRANSFERASE"/>
    <property type="match status" value="1"/>
</dbReference>
<comment type="pathway">
    <text evidence="18">Cofactor biosynthesis; thiamine diphosphate biosynthesis.</text>
</comment>
<dbReference type="FunFam" id="3.40.50.620:FF:000053">
    <property type="entry name" value="Probable tRNA sulfurtransferase"/>
    <property type="match status" value="1"/>
</dbReference>
<evidence type="ECO:0000256" key="13">
    <source>
        <dbReference type="ARBA" id="ARBA00066827"/>
    </source>
</evidence>
<proteinExistence type="inferred from homology"/>
<dbReference type="Proteomes" id="UP000289726">
    <property type="component" value="Chromosome"/>
</dbReference>
<evidence type="ECO:0000256" key="7">
    <source>
        <dbReference type="ARBA" id="ARBA00022884"/>
    </source>
</evidence>
<evidence type="ECO:0000256" key="2">
    <source>
        <dbReference type="ARBA" id="ARBA00022490"/>
    </source>
</evidence>
<evidence type="ECO:0000256" key="15">
    <source>
        <dbReference type="ARBA" id="ARBA00075337"/>
    </source>
</evidence>
<organism evidence="20 21">
    <name type="scientific">'Catharanthus roseus' aster yellows phytoplasma</name>
    <dbReference type="NCBI Taxonomy" id="1193712"/>
    <lineage>
        <taxon>Bacteria</taxon>
        <taxon>Bacillati</taxon>
        <taxon>Mycoplasmatota</taxon>
        <taxon>Mollicutes</taxon>
        <taxon>Acholeplasmatales</taxon>
        <taxon>Acholeplasmataceae</taxon>
        <taxon>Candidatus Phytoplasma</taxon>
        <taxon>16SrI (Aster yellows group)</taxon>
    </lineage>
</organism>
<evidence type="ECO:0000256" key="4">
    <source>
        <dbReference type="ARBA" id="ARBA00022679"/>
    </source>
</evidence>
<evidence type="ECO:0000256" key="16">
    <source>
        <dbReference type="ARBA" id="ARBA00077849"/>
    </source>
</evidence>
<protein>
    <recommendedName>
        <fullName evidence="14 18">Probable tRNA sulfurtransferase</fullName>
        <ecNumber evidence="13 18">2.8.1.4</ecNumber>
    </recommendedName>
    <alternativeName>
        <fullName evidence="15 18">Sulfur carrier protein ThiS sulfurtransferase</fullName>
    </alternativeName>
    <alternativeName>
        <fullName evidence="16 18">Thiamine biosynthesis protein ThiI</fullName>
    </alternativeName>
    <alternativeName>
        <fullName evidence="17 18">tRNA 4-thiouridine synthase</fullName>
    </alternativeName>
</protein>
<evidence type="ECO:0000256" key="3">
    <source>
        <dbReference type="ARBA" id="ARBA00022555"/>
    </source>
</evidence>
<dbReference type="PANTHER" id="PTHR43209:SF1">
    <property type="entry name" value="TRNA SULFURTRANSFERASE"/>
    <property type="match status" value="1"/>
</dbReference>
<dbReference type="GO" id="GO:0005524">
    <property type="term" value="F:ATP binding"/>
    <property type="evidence" value="ECO:0007669"/>
    <property type="project" value="UniProtKB-UniRule"/>
</dbReference>
<dbReference type="UniPathway" id="UPA00060"/>
<feature type="binding site" evidence="18">
    <location>
        <begin position="192"/>
        <end position="193"/>
    </location>
    <ligand>
        <name>ATP</name>
        <dbReference type="ChEBI" id="CHEBI:30616"/>
    </ligand>
</feature>
<sequence>MRNFMYQKKILIRFGELFLKGKNKKTFINTLRQLLQNKIKDLCNVQMYFKHDYAYLEYIYDAILEKEILKRLSYVSGISSFVVVSQASRQLDDIVQKACLLLQEKITKNTSFKIETTRKDKSFALKSLELTQQIAPLILKQFEGKLIVDVKNPQVILHVSIRKEKTYLYLKSDETQALGGFPVSSGSRGTVLMSGGIDSPVAAYLAMKKGITVELLHFESSPLTPLESIQKVIDLAKVLSRYAFGNQIKLHLVPFRYLQETITKTVLDSYIINVMRRMMYRLASQFAFQKNHLCLINGESVGQVASQTLESMQTTTQVTSMTILRPLVTMDKNEIIKIAKQIDTFDISIRAFHDCCTLYLPQNPATKPTILKAKREEQKIDYSPLLNDAFQNTITLNIDQHLQFNICDYGFFDVKESIKHFCEQNPEQTIVSQY</sequence>
<dbReference type="InterPro" id="IPR003720">
    <property type="entry name" value="tRNA_STrfase"/>
</dbReference>
<feature type="binding site" evidence="18">
    <location>
        <position position="276"/>
    </location>
    <ligand>
        <name>ATP</name>
        <dbReference type="ChEBI" id="CHEBI:30616"/>
    </ligand>
</feature>
<dbReference type="Gene3D" id="3.30.2130.30">
    <property type="match status" value="1"/>
</dbReference>
<dbReference type="InterPro" id="IPR050102">
    <property type="entry name" value="tRNA_sulfurtransferase_ThiI"/>
</dbReference>
<dbReference type="HAMAP" id="MF_00021">
    <property type="entry name" value="ThiI"/>
    <property type="match status" value="1"/>
</dbReference>
<name>A0A4P6MDI3_9MOLU</name>
<dbReference type="GO" id="GO:0005829">
    <property type="term" value="C:cytosol"/>
    <property type="evidence" value="ECO:0007669"/>
    <property type="project" value="TreeGrafter"/>
</dbReference>
<dbReference type="SUPFAM" id="SSF52402">
    <property type="entry name" value="Adenine nucleotide alpha hydrolases-like"/>
    <property type="match status" value="1"/>
</dbReference>
<dbReference type="CDD" id="cd11716">
    <property type="entry name" value="THUMP_ThiI"/>
    <property type="match status" value="1"/>
</dbReference>
<dbReference type="Pfam" id="PF02568">
    <property type="entry name" value="ThiI"/>
    <property type="match status" value="1"/>
</dbReference>
<dbReference type="InterPro" id="IPR049962">
    <property type="entry name" value="THUMP_ThiI"/>
</dbReference>
<dbReference type="Pfam" id="PF22025">
    <property type="entry name" value="ThiI_fer"/>
    <property type="match status" value="1"/>
</dbReference>
<keyword evidence="4 18" id="KW-0808">Transferase</keyword>
<dbReference type="AlphaFoldDB" id="A0A4P6MDI3"/>
<comment type="function">
    <text evidence="11 18">Catalyzes the ATP-dependent transfer of a sulfur to tRNA to produce 4-thiouridine in position 8 of tRNAs, which functions as a near-UV photosensor. Also catalyzes the transfer of sulfur to the sulfur carrier protein ThiS, forming ThiS-thiocarboxylate. This is a step in the synthesis of thiazole, in the thiamine biosynthesis pathway. The sulfur is donated as persulfide by IscS.</text>
</comment>
<comment type="subcellular location">
    <subcellularLocation>
        <location evidence="1 18">Cytoplasm</location>
    </subcellularLocation>
</comment>
<dbReference type="Gene3D" id="3.40.50.620">
    <property type="entry name" value="HUPs"/>
    <property type="match status" value="1"/>
</dbReference>
<comment type="similarity">
    <text evidence="12 18">Belongs to the ThiI family.</text>
</comment>
<dbReference type="GO" id="GO:0000049">
    <property type="term" value="F:tRNA binding"/>
    <property type="evidence" value="ECO:0007669"/>
    <property type="project" value="UniProtKB-UniRule"/>
</dbReference>
<evidence type="ECO:0000256" key="8">
    <source>
        <dbReference type="ARBA" id="ARBA00022977"/>
    </source>
</evidence>
<keyword evidence="2 18" id="KW-0963">Cytoplasm</keyword>
<evidence type="ECO:0000256" key="14">
    <source>
        <dbReference type="ARBA" id="ARBA00071867"/>
    </source>
</evidence>
<dbReference type="InterPro" id="IPR014729">
    <property type="entry name" value="Rossmann-like_a/b/a_fold"/>
</dbReference>
<dbReference type="GO" id="GO:0009228">
    <property type="term" value="P:thiamine biosynthetic process"/>
    <property type="evidence" value="ECO:0007669"/>
    <property type="project" value="UniProtKB-KW"/>
</dbReference>
<dbReference type="GO" id="GO:0140741">
    <property type="term" value="F:tRNA-uracil-4 sulfurtransferase activity"/>
    <property type="evidence" value="ECO:0007669"/>
    <property type="project" value="UniProtKB-EC"/>
</dbReference>
<dbReference type="InterPro" id="IPR049961">
    <property type="entry name" value="ThiI_N"/>
</dbReference>
<comment type="catalytic activity">
    <reaction evidence="10 18">
        <text>[ThiS sulfur-carrier protein]-C-terminal Gly-Gly-AMP + S-sulfanyl-L-cysteinyl-[cysteine desulfurase] + AH2 = [ThiS sulfur-carrier protein]-C-terminal-Gly-aminoethanethioate + L-cysteinyl-[cysteine desulfurase] + A + AMP + 2 H(+)</text>
        <dbReference type="Rhea" id="RHEA:43340"/>
        <dbReference type="Rhea" id="RHEA-COMP:12157"/>
        <dbReference type="Rhea" id="RHEA-COMP:12158"/>
        <dbReference type="Rhea" id="RHEA-COMP:12910"/>
        <dbReference type="Rhea" id="RHEA-COMP:19908"/>
        <dbReference type="ChEBI" id="CHEBI:13193"/>
        <dbReference type="ChEBI" id="CHEBI:15378"/>
        <dbReference type="ChEBI" id="CHEBI:17499"/>
        <dbReference type="ChEBI" id="CHEBI:29950"/>
        <dbReference type="ChEBI" id="CHEBI:61963"/>
        <dbReference type="ChEBI" id="CHEBI:90618"/>
        <dbReference type="ChEBI" id="CHEBI:232372"/>
        <dbReference type="ChEBI" id="CHEBI:456215"/>
    </reaction>
</comment>
<comment type="catalytic activity">
    <reaction evidence="9 18">
        <text>[ThiI sulfur-carrier protein]-S-sulfanyl-L-cysteine + a uridine in tRNA + 2 reduced [2Fe-2S]-[ferredoxin] + ATP + H(+) = [ThiI sulfur-carrier protein]-L-cysteine + a 4-thiouridine in tRNA + 2 oxidized [2Fe-2S]-[ferredoxin] + AMP + diphosphate</text>
        <dbReference type="Rhea" id="RHEA:24176"/>
        <dbReference type="Rhea" id="RHEA-COMP:10000"/>
        <dbReference type="Rhea" id="RHEA-COMP:10001"/>
        <dbReference type="Rhea" id="RHEA-COMP:13337"/>
        <dbReference type="Rhea" id="RHEA-COMP:13338"/>
        <dbReference type="Rhea" id="RHEA-COMP:13339"/>
        <dbReference type="Rhea" id="RHEA-COMP:13340"/>
        <dbReference type="ChEBI" id="CHEBI:15378"/>
        <dbReference type="ChEBI" id="CHEBI:29950"/>
        <dbReference type="ChEBI" id="CHEBI:30616"/>
        <dbReference type="ChEBI" id="CHEBI:33019"/>
        <dbReference type="ChEBI" id="CHEBI:33737"/>
        <dbReference type="ChEBI" id="CHEBI:33738"/>
        <dbReference type="ChEBI" id="CHEBI:61963"/>
        <dbReference type="ChEBI" id="CHEBI:65315"/>
        <dbReference type="ChEBI" id="CHEBI:136798"/>
        <dbReference type="ChEBI" id="CHEBI:456215"/>
        <dbReference type="EC" id="2.8.1.4"/>
    </reaction>
</comment>
<dbReference type="InterPro" id="IPR004114">
    <property type="entry name" value="THUMP_dom"/>
</dbReference>
<dbReference type="GO" id="GO:0009229">
    <property type="term" value="P:thiamine diphosphate biosynthetic process"/>
    <property type="evidence" value="ECO:0007669"/>
    <property type="project" value="UniProtKB-UniRule"/>
</dbReference>
<dbReference type="PROSITE" id="PS51165">
    <property type="entry name" value="THUMP"/>
    <property type="match status" value="1"/>
</dbReference>
<evidence type="ECO:0000256" key="17">
    <source>
        <dbReference type="ARBA" id="ARBA00080570"/>
    </source>
</evidence>
<evidence type="ECO:0000256" key="1">
    <source>
        <dbReference type="ARBA" id="ARBA00004496"/>
    </source>
</evidence>
<dbReference type="CDD" id="cd01712">
    <property type="entry name" value="PPase_ThiI"/>
    <property type="match status" value="1"/>
</dbReference>
<evidence type="ECO:0000313" key="20">
    <source>
        <dbReference type="EMBL" id="QBF24018.1"/>
    </source>
</evidence>
<evidence type="ECO:0000259" key="19">
    <source>
        <dbReference type="PROSITE" id="PS51165"/>
    </source>
</evidence>
<dbReference type="InterPro" id="IPR020536">
    <property type="entry name" value="ThiI_AANH"/>
</dbReference>
<keyword evidence="6 18" id="KW-0067">ATP-binding</keyword>
<evidence type="ECO:0000256" key="5">
    <source>
        <dbReference type="ARBA" id="ARBA00022741"/>
    </source>
</evidence>
<feature type="domain" description="THUMP" evidence="19">
    <location>
        <begin position="66"/>
        <end position="172"/>
    </location>
</feature>
<keyword evidence="21" id="KW-1185">Reference proteome</keyword>
<dbReference type="SUPFAM" id="SSF143437">
    <property type="entry name" value="THUMP domain-like"/>
    <property type="match status" value="1"/>
</dbReference>